<gene>
    <name evidence="2" type="ORF">AVDCRST_MAG93-180</name>
</gene>
<feature type="non-terminal residue" evidence="2">
    <location>
        <position position="107"/>
    </location>
</feature>
<reference evidence="2" key="1">
    <citation type="submission" date="2020-02" db="EMBL/GenBank/DDBJ databases">
        <authorList>
            <person name="Meier V. D."/>
        </authorList>
    </citation>
    <scope>NUCLEOTIDE SEQUENCE</scope>
    <source>
        <strain evidence="2">AVDCRST_MAG93</strain>
    </source>
</reference>
<sequence>GRHRVFRLVRLARSHAEGTGWTSDPSRHRHLPHPVWRLLARVEAPGTSGYQPRRPAARLGGSGAATFGPSDPCSRGPFGPLHGADGDGVPDRHGRRLRLHAGRGSAL</sequence>
<feature type="non-terminal residue" evidence="2">
    <location>
        <position position="1"/>
    </location>
</feature>
<evidence type="ECO:0000313" key="2">
    <source>
        <dbReference type="EMBL" id="CAA9214640.1"/>
    </source>
</evidence>
<name>A0A6J4H5L0_9CHLR</name>
<dbReference type="AlphaFoldDB" id="A0A6J4H5L0"/>
<proteinExistence type="predicted"/>
<protein>
    <submittedName>
        <fullName evidence="2">Uncharacterized protein</fullName>
    </submittedName>
</protein>
<evidence type="ECO:0000256" key="1">
    <source>
        <dbReference type="SAM" id="MobiDB-lite"/>
    </source>
</evidence>
<dbReference type="EMBL" id="CADCTR010000058">
    <property type="protein sequence ID" value="CAA9214640.1"/>
    <property type="molecule type" value="Genomic_DNA"/>
</dbReference>
<accession>A0A6J4H5L0</accession>
<feature type="region of interest" description="Disordered" evidence="1">
    <location>
        <begin position="45"/>
        <end position="107"/>
    </location>
</feature>
<organism evidence="2">
    <name type="scientific">uncultured Chloroflexia bacterium</name>
    <dbReference type="NCBI Taxonomy" id="1672391"/>
    <lineage>
        <taxon>Bacteria</taxon>
        <taxon>Bacillati</taxon>
        <taxon>Chloroflexota</taxon>
        <taxon>Chloroflexia</taxon>
        <taxon>environmental samples</taxon>
    </lineage>
</organism>